<keyword evidence="1" id="KW-0472">Membrane</keyword>
<evidence type="ECO:0000313" key="3">
    <source>
        <dbReference type="Proteomes" id="UP000189274"/>
    </source>
</evidence>
<proteinExistence type="predicted"/>
<dbReference type="PANTHER" id="PTHR28062:SF1">
    <property type="entry name" value="TRANSMEMBRANE PROTEIN"/>
    <property type="match status" value="1"/>
</dbReference>
<protein>
    <submittedName>
        <fullName evidence="2">Uncharacterized protein</fullName>
    </submittedName>
</protein>
<dbReference type="Pfam" id="PF10173">
    <property type="entry name" value="Mit_KHE1"/>
    <property type="match status" value="1"/>
</dbReference>
<reference evidence="3" key="1">
    <citation type="journal article" date="2017" name="Genome Announc.">
        <title>Genome sequences of Cyberlindnera fabianii 65, Pichia kudriavzevii 129, and Saccharomyces cerevisiae 131 isolated from fermented masau fruits in Zimbabwe.</title>
        <authorList>
            <person name="van Rijswijck I.M.H."/>
            <person name="Derks M.F.L."/>
            <person name="Abee T."/>
            <person name="de Ridder D."/>
            <person name="Smid E.J."/>
        </authorList>
    </citation>
    <scope>NUCLEOTIDE SEQUENCE [LARGE SCALE GENOMIC DNA]</scope>
    <source>
        <strain evidence="3">129</strain>
    </source>
</reference>
<feature type="transmembrane region" description="Helical" evidence="1">
    <location>
        <begin position="80"/>
        <end position="100"/>
    </location>
</feature>
<organism evidence="2 3">
    <name type="scientific">Pichia kudriavzevii</name>
    <name type="common">Yeast</name>
    <name type="synonym">Issatchenkia orientalis</name>
    <dbReference type="NCBI Taxonomy" id="4909"/>
    <lineage>
        <taxon>Eukaryota</taxon>
        <taxon>Fungi</taxon>
        <taxon>Dikarya</taxon>
        <taxon>Ascomycota</taxon>
        <taxon>Saccharomycotina</taxon>
        <taxon>Pichiomycetes</taxon>
        <taxon>Pichiales</taxon>
        <taxon>Pichiaceae</taxon>
        <taxon>Pichia</taxon>
    </lineage>
</organism>
<keyword evidence="1" id="KW-0812">Transmembrane</keyword>
<dbReference type="Proteomes" id="UP000189274">
    <property type="component" value="Unassembled WGS sequence"/>
</dbReference>
<dbReference type="AlphaFoldDB" id="A0A1V2LP21"/>
<accession>A0A1V2LP21</accession>
<comment type="caution">
    <text evidence="2">The sequence shown here is derived from an EMBL/GenBank/DDBJ whole genome shotgun (WGS) entry which is preliminary data.</text>
</comment>
<dbReference type="PANTHER" id="PTHR28062">
    <property type="entry name" value="K+-H+ EXCHANGE-LIKE PROTEIN"/>
    <property type="match status" value="1"/>
</dbReference>
<dbReference type="VEuPathDB" id="FungiDB:C5L36_0D05660"/>
<gene>
    <name evidence="2" type="ORF">BOH78_1927</name>
</gene>
<dbReference type="GO" id="GO:0006813">
    <property type="term" value="P:potassium ion transport"/>
    <property type="evidence" value="ECO:0007669"/>
    <property type="project" value="TreeGrafter"/>
</dbReference>
<dbReference type="InterPro" id="IPR018786">
    <property type="entry name" value="Mit_KHE1"/>
</dbReference>
<keyword evidence="1" id="KW-1133">Transmembrane helix</keyword>
<evidence type="ECO:0000256" key="1">
    <source>
        <dbReference type="SAM" id="Phobius"/>
    </source>
</evidence>
<dbReference type="GO" id="GO:0005743">
    <property type="term" value="C:mitochondrial inner membrane"/>
    <property type="evidence" value="ECO:0007669"/>
    <property type="project" value="TreeGrafter"/>
</dbReference>
<feature type="transmembrane region" description="Helical" evidence="1">
    <location>
        <begin position="106"/>
        <end position="128"/>
    </location>
</feature>
<dbReference type="EMBL" id="MQVM01000007">
    <property type="protein sequence ID" value="ONH75112.1"/>
    <property type="molecule type" value="Genomic_DNA"/>
</dbReference>
<name>A0A1V2LP21_PICKU</name>
<sequence>MARVMPFRFITRKLKEDKDLRIENSNKYVTHDEILEKNIKGSQLEKFDYYYPKELTNMGLMLQNFKPEFKNQYEMHRKGIWRELLLLPLTIPFALVPLLPNIPGFYLLYRIYCHIKVIASLKFLVLLLKDGHLDYHKVEGITEIYLSSNDAQVRANVINEIDRVSKLQEFAEKDLGETDPNEEKLLISEDVAQELCKAFNDEECTEKLIFAIQQERKHLEEQKATKESE</sequence>
<dbReference type="GO" id="GO:1902600">
    <property type="term" value="P:proton transmembrane transport"/>
    <property type="evidence" value="ECO:0007669"/>
    <property type="project" value="TreeGrafter"/>
</dbReference>
<evidence type="ECO:0000313" key="2">
    <source>
        <dbReference type="EMBL" id="ONH75112.1"/>
    </source>
</evidence>